<dbReference type="OrthoDB" id="3212455at2759"/>
<evidence type="ECO:0000313" key="2">
    <source>
        <dbReference type="Proteomes" id="UP000053257"/>
    </source>
</evidence>
<dbReference type="AlphaFoldDB" id="A0A0C3S1A4"/>
<reference evidence="1 2" key="1">
    <citation type="journal article" date="2014" name="PLoS Genet.">
        <title>Analysis of the Phlebiopsis gigantea genome, transcriptome and secretome provides insight into its pioneer colonization strategies of wood.</title>
        <authorList>
            <person name="Hori C."/>
            <person name="Ishida T."/>
            <person name="Igarashi K."/>
            <person name="Samejima M."/>
            <person name="Suzuki H."/>
            <person name="Master E."/>
            <person name="Ferreira P."/>
            <person name="Ruiz-Duenas F.J."/>
            <person name="Held B."/>
            <person name="Canessa P."/>
            <person name="Larrondo L.F."/>
            <person name="Schmoll M."/>
            <person name="Druzhinina I.S."/>
            <person name="Kubicek C.P."/>
            <person name="Gaskell J.A."/>
            <person name="Kersten P."/>
            <person name="St John F."/>
            <person name="Glasner J."/>
            <person name="Sabat G."/>
            <person name="Splinter BonDurant S."/>
            <person name="Syed K."/>
            <person name="Yadav J."/>
            <person name="Mgbeahuruike A.C."/>
            <person name="Kovalchuk A."/>
            <person name="Asiegbu F.O."/>
            <person name="Lackner G."/>
            <person name="Hoffmeister D."/>
            <person name="Rencoret J."/>
            <person name="Gutierrez A."/>
            <person name="Sun H."/>
            <person name="Lindquist E."/>
            <person name="Barry K."/>
            <person name="Riley R."/>
            <person name="Grigoriev I.V."/>
            <person name="Henrissat B."/>
            <person name="Kues U."/>
            <person name="Berka R.M."/>
            <person name="Martinez A.T."/>
            <person name="Covert S.F."/>
            <person name="Blanchette R.A."/>
            <person name="Cullen D."/>
        </authorList>
    </citation>
    <scope>NUCLEOTIDE SEQUENCE [LARGE SCALE GENOMIC DNA]</scope>
    <source>
        <strain evidence="1 2">11061_1 CR5-6</strain>
    </source>
</reference>
<dbReference type="Proteomes" id="UP000053257">
    <property type="component" value="Unassembled WGS sequence"/>
</dbReference>
<proteinExistence type="predicted"/>
<keyword evidence="2" id="KW-1185">Reference proteome</keyword>
<dbReference type="EMBL" id="KN840474">
    <property type="protein sequence ID" value="KIP08821.1"/>
    <property type="molecule type" value="Genomic_DNA"/>
</dbReference>
<accession>A0A0C3S1A4</accession>
<evidence type="ECO:0000313" key="1">
    <source>
        <dbReference type="EMBL" id="KIP08821.1"/>
    </source>
</evidence>
<gene>
    <name evidence="1" type="ORF">PHLGIDRAFT_18823</name>
</gene>
<dbReference type="HOGENOM" id="CLU_166304_0_0_1"/>
<organism evidence="1 2">
    <name type="scientific">Phlebiopsis gigantea (strain 11061_1 CR5-6)</name>
    <name type="common">White-rot fungus</name>
    <name type="synonym">Peniophora gigantea</name>
    <dbReference type="NCBI Taxonomy" id="745531"/>
    <lineage>
        <taxon>Eukaryota</taxon>
        <taxon>Fungi</taxon>
        <taxon>Dikarya</taxon>
        <taxon>Basidiomycota</taxon>
        <taxon>Agaricomycotina</taxon>
        <taxon>Agaricomycetes</taxon>
        <taxon>Polyporales</taxon>
        <taxon>Phanerochaetaceae</taxon>
        <taxon>Phlebiopsis</taxon>
    </lineage>
</organism>
<name>A0A0C3S1A4_PHLG1</name>
<protein>
    <submittedName>
        <fullName evidence="1">Uncharacterized protein</fullName>
    </submittedName>
</protein>
<sequence>MVVRTSRSQKQRERWLDVHTFTPLGNRVFLPSPVPQARISSTDILSIFPTSDKISFASGMLELPPQAYSEYIELSSRMQEKYERLFAAMAETGRARRR</sequence>